<comment type="caution">
    <text evidence="2">The sequence shown here is derived from an EMBL/GenBank/DDBJ whole genome shotgun (WGS) entry which is preliminary data.</text>
</comment>
<accession>A0A329E9B1</accession>
<dbReference type="Proteomes" id="UP000248729">
    <property type="component" value="Unassembled WGS sequence"/>
</dbReference>
<gene>
    <name evidence="2" type="ORF">DET48_110137</name>
</gene>
<reference evidence="2 3" key="1">
    <citation type="submission" date="2018-06" db="EMBL/GenBank/DDBJ databases">
        <title>Freshwater and sediment microbial communities from various areas in North America, analyzing microbe dynamics in response to fracking.</title>
        <authorList>
            <person name="Lamendella R."/>
        </authorList>
    </citation>
    <scope>NUCLEOTIDE SEQUENCE [LARGE SCALE GENOMIC DNA]</scope>
    <source>
        <strain evidence="2 3">99A</strain>
    </source>
</reference>
<organism evidence="2 3">
    <name type="scientific">Vibrio diazotrophicus</name>
    <dbReference type="NCBI Taxonomy" id="685"/>
    <lineage>
        <taxon>Bacteria</taxon>
        <taxon>Pseudomonadati</taxon>
        <taxon>Pseudomonadota</taxon>
        <taxon>Gammaproteobacteria</taxon>
        <taxon>Vibrionales</taxon>
        <taxon>Vibrionaceae</taxon>
        <taxon>Vibrio</taxon>
    </lineage>
</organism>
<dbReference type="InterPro" id="IPR021027">
    <property type="entry name" value="Transposase_put_HTH"/>
</dbReference>
<evidence type="ECO:0000313" key="3">
    <source>
        <dbReference type="Proteomes" id="UP000248729"/>
    </source>
</evidence>
<evidence type="ECO:0000313" key="2">
    <source>
        <dbReference type="EMBL" id="RAS64351.1"/>
    </source>
</evidence>
<dbReference type="RefSeq" id="WP_220089744.1">
    <property type="nucleotide sequence ID" value="NZ_QLTR01000010.1"/>
</dbReference>
<sequence length="198" mass="23042">MNRAIKIRIFPNREQQDFLDAQCGAVRFIYNRALHIKSHYYKKKGINLSPTKELKALISVAKKHAKYEWLKQFDSISLQESTRNLKKAFDNFFSPEMESRYPQFKRKQGKQSSYHCMNIDCDSESIKIPKLKSRIKAKVHRPIEGVLKSITLSKASTGKYYASLLFDVEKVLPEKPKHITQVKGFDLGLSDYLIDRNP</sequence>
<proteinExistence type="predicted"/>
<dbReference type="EMBL" id="QLTR01000010">
    <property type="protein sequence ID" value="RAS64351.1"/>
    <property type="molecule type" value="Genomic_DNA"/>
</dbReference>
<evidence type="ECO:0000259" key="1">
    <source>
        <dbReference type="Pfam" id="PF12323"/>
    </source>
</evidence>
<dbReference type="NCBIfam" id="NF040570">
    <property type="entry name" value="guided_TnpB"/>
    <property type="match status" value="1"/>
</dbReference>
<dbReference type="Pfam" id="PF12323">
    <property type="entry name" value="HTH_OrfB_IS605"/>
    <property type="match status" value="1"/>
</dbReference>
<dbReference type="AlphaFoldDB" id="A0A329E9B1"/>
<feature type="domain" description="Transposase putative helix-turn-helix" evidence="1">
    <location>
        <begin position="1"/>
        <end position="44"/>
    </location>
</feature>
<name>A0A329E9B1_VIBDI</name>
<protein>
    <submittedName>
        <fullName evidence="2">Helix-turn-helix protein</fullName>
    </submittedName>
</protein>